<dbReference type="Gene3D" id="3.40.1660.10">
    <property type="entry name" value="EreA-like (biosynthetic domain)"/>
    <property type="match status" value="1"/>
</dbReference>
<protein>
    <submittedName>
        <fullName evidence="2">Erythromycin esterase-like protein</fullName>
    </submittedName>
</protein>
<dbReference type="InterPro" id="IPR052036">
    <property type="entry name" value="Hydrolase/PRTase-associated"/>
</dbReference>
<dbReference type="SUPFAM" id="SSF159501">
    <property type="entry name" value="EreA/ChaN-like"/>
    <property type="match status" value="1"/>
</dbReference>
<feature type="signal peptide" evidence="1">
    <location>
        <begin position="1"/>
        <end position="19"/>
    </location>
</feature>
<reference evidence="2 3" key="1">
    <citation type="submission" date="2018-06" db="EMBL/GenBank/DDBJ databases">
        <title>Genomic Encyclopedia of Type Strains, Phase IV (KMG-IV): sequencing the most valuable type-strain genomes for metagenomic binning, comparative biology and taxonomic classification.</title>
        <authorList>
            <person name="Goeker M."/>
        </authorList>
    </citation>
    <scope>NUCLEOTIDE SEQUENCE [LARGE SCALE GENOMIC DNA]</scope>
    <source>
        <strain evidence="2 3">DSM 18048</strain>
    </source>
</reference>
<accession>A0A318S6G0</accession>
<dbReference type="GO" id="GO:0046677">
    <property type="term" value="P:response to antibiotic"/>
    <property type="evidence" value="ECO:0007669"/>
    <property type="project" value="InterPro"/>
</dbReference>
<dbReference type="PIRSF" id="PIRSF036794">
    <property type="entry name" value="UCP_erythr_ester"/>
    <property type="match status" value="1"/>
</dbReference>
<dbReference type="InterPro" id="IPR014622">
    <property type="entry name" value="UCP036794_erythomycin"/>
</dbReference>
<comment type="caution">
    <text evidence="2">The sequence shown here is derived from an EMBL/GenBank/DDBJ whole genome shotgun (WGS) entry which is preliminary data.</text>
</comment>
<dbReference type="Proteomes" id="UP000248326">
    <property type="component" value="Unassembled WGS sequence"/>
</dbReference>
<keyword evidence="1" id="KW-0732">Signal</keyword>
<keyword evidence="3" id="KW-1185">Reference proteome</keyword>
<dbReference type="EMBL" id="QJSX01000009">
    <property type="protein sequence ID" value="PYE53239.1"/>
    <property type="molecule type" value="Genomic_DNA"/>
</dbReference>
<organism evidence="2 3">
    <name type="scientific">Deinococcus yavapaiensis KR-236</name>
    <dbReference type="NCBI Taxonomy" id="694435"/>
    <lineage>
        <taxon>Bacteria</taxon>
        <taxon>Thermotogati</taxon>
        <taxon>Deinococcota</taxon>
        <taxon>Deinococci</taxon>
        <taxon>Deinococcales</taxon>
        <taxon>Deinococcaceae</taxon>
        <taxon>Deinococcus</taxon>
    </lineage>
</organism>
<gene>
    <name evidence="2" type="ORF">DES52_10911</name>
</gene>
<evidence type="ECO:0000313" key="3">
    <source>
        <dbReference type="Proteomes" id="UP000248326"/>
    </source>
</evidence>
<dbReference type="Pfam" id="PF05139">
    <property type="entry name" value="Erythro_esteras"/>
    <property type="match status" value="1"/>
</dbReference>
<feature type="chain" id="PRO_5016249549" evidence="1">
    <location>
        <begin position="20"/>
        <end position="452"/>
    </location>
</feature>
<proteinExistence type="predicted"/>
<dbReference type="Gene3D" id="3.30.1870.10">
    <property type="entry name" value="EreA-like, domain 2"/>
    <property type="match status" value="1"/>
</dbReference>
<dbReference type="InterPro" id="IPR007815">
    <property type="entry name" value="Emycin_Estase"/>
</dbReference>
<name>A0A318S6G0_9DEIO</name>
<evidence type="ECO:0000313" key="2">
    <source>
        <dbReference type="EMBL" id="PYE53239.1"/>
    </source>
</evidence>
<dbReference type="CDD" id="cd14728">
    <property type="entry name" value="Ere-like"/>
    <property type="match status" value="1"/>
</dbReference>
<dbReference type="Gene3D" id="1.20.1440.30">
    <property type="entry name" value="Biosynthetic Protein domain"/>
    <property type="match status" value="1"/>
</dbReference>
<dbReference type="PANTHER" id="PTHR31299">
    <property type="entry name" value="ESTERASE, PUTATIVE (AFU_ORTHOLOGUE AFUA_1G05850)-RELATED"/>
    <property type="match status" value="1"/>
</dbReference>
<dbReference type="AlphaFoldDB" id="A0A318S6G0"/>
<evidence type="ECO:0000256" key="1">
    <source>
        <dbReference type="SAM" id="SignalP"/>
    </source>
</evidence>
<dbReference type="RefSeq" id="WP_110887055.1">
    <property type="nucleotide sequence ID" value="NZ_QJSX01000009.1"/>
</dbReference>
<sequence>MNLKLLLLGASLLFPVAFAVGGAQPPPSTSTDLAASLRSVARSVSDDLRTLEPIVQLAKDARLVLIGEGTHGTHEFYRTRAELTKRLVQEYGFDAVVIEGDWPDAQRVNRFVRLEGADTTPEQALSNFTRFPRWLWRNTVVRDFVGWLRATNVTRASSDRTSFYGMDLYSLPASRLEVLRLLGTLDTASAERARARYACLALIGTPLQDDPGTPETSNGASCTRNAADVFADVLRLTAQRRARLDASREALFDLEQNARIVKNAVAYERAALDVFGASSSWNVRDSHMFETLEAIRAHLGATSKIVVWAHNSHLGDARATEMGRSGEHNVGQLVRQRYGAGALLVGFTTHTGTVTAAEEWDGPPRTMQIRPSLESSYERLFHDTGLARFMLESKRAPLALRQERLERAIGVQYLPATERLSHYFSVNLPAQFDVVVHFDVTRALEPLDSAGR</sequence>
<dbReference type="PANTHER" id="PTHR31299:SF0">
    <property type="entry name" value="ESTERASE, PUTATIVE (AFU_ORTHOLOGUE AFUA_1G05850)-RELATED"/>
    <property type="match status" value="1"/>
</dbReference>
<dbReference type="OrthoDB" id="9810066at2"/>